<organism evidence="1 2">
    <name type="scientific">Eretmocerus hayati</name>
    <dbReference type="NCBI Taxonomy" id="131215"/>
    <lineage>
        <taxon>Eukaryota</taxon>
        <taxon>Metazoa</taxon>
        <taxon>Ecdysozoa</taxon>
        <taxon>Arthropoda</taxon>
        <taxon>Hexapoda</taxon>
        <taxon>Insecta</taxon>
        <taxon>Pterygota</taxon>
        <taxon>Neoptera</taxon>
        <taxon>Endopterygota</taxon>
        <taxon>Hymenoptera</taxon>
        <taxon>Apocrita</taxon>
        <taxon>Proctotrupomorpha</taxon>
        <taxon>Chalcidoidea</taxon>
        <taxon>Aphelinidae</taxon>
        <taxon>Aphelininae</taxon>
        <taxon>Eretmocerus</taxon>
    </lineage>
</organism>
<evidence type="ECO:0000313" key="2">
    <source>
        <dbReference type="Proteomes" id="UP001239111"/>
    </source>
</evidence>
<protein>
    <submittedName>
        <fullName evidence="1">Uncharacterized protein</fullName>
    </submittedName>
</protein>
<accession>A0ACC2N105</accession>
<keyword evidence="2" id="KW-1185">Reference proteome</keyword>
<sequence>MNSPIYFLAFFAFAVFVCMGAEINQHNRVTRSTDIGDTVKKFVQQIGDGISDETQRAIEFGMRIAKEVLQVIRRVFSSEEYKPFIDETARQIADGAQLAAELGHKLAKGIMRGNAGEIDDESIERTSNQDSSEVGEKITQDI</sequence>
<name>A0ACC2N105_9HYME</name>
<evidence type="ECO:0000313" key="1">
    <source>
        <dbReference type="EMBL" id="KAJ8664687.1"/>
    </source>
</evidence>
<reference evidence="1" key="1">
    <citation type="submission" date="2023-04" db="EMBL/GenBank/DDBJ databases">
        <title>A chromosome-level genome assembly of the parasitoid wasp Eretmocerus hayati.</title>
        <authorList>
            <person name="Zhong Y."/>
            <person name="Liu S."/>
            <person name="Liu Y."/>
        </authorList>
    </citation>
    <scope>NUCLEOTIDE SEQUENCE</scope>
    <source>
        <strain evidence="1">ZJU_SS_LIU_2023</strain>
    </source>
</reference>
<comment type="caution">
    <text evidence="1">The sequence shown here is derived from an EMBL/GenBank/DDBJ whole genome shotgun (WGS) entry which is preliminary data.</text>
</comment>
<proteinExistence type="predicted"/>
<dbReference type="EMBL" id="CM056744">
    <property type="protein sequence ID" value="KAJ8664687.1"/>
    <property type="molecule type" value="Genomic_DNA"/>
</dbReference>
<dbReference type="Proteomes" id="UP001239111">
    <property type="component" value="Chromosome 4"/>
</dbReference>
<gene>
    <name evidence="1" type="ORF">QAD02_006349</name>
</gene>